<name>A0A6C0EJ23_9ZZZZ</name>
<dbReference type="AlphaFoldDB" id="A0A6C0EJ23"/>
<reference evidence="1" key="1">
    <citation type="journal article" date="2020" name="Nature">
        <title>Giant virus diversity and host interactions through global metagenomics.</title>
        <authorList>
            <person name="Schulz F."/>
            <person name="Roux S."/>
            <person name="Paez-Espino D."/>
            <person name="Jungbluth S."/>
            <person name="Walsh D.A."/>
            <person name="Denef V.J."/>
            <person name="McMahon K.D."/>
            <person name="Konstantinidis K.T."/>
            <person name="Eloe-Fadrosh E.A."/>
            <person name="Kyrpides N.C."/>
            <person name="Woyke T."/>
        </authorList>
    </citation>
    <scope>NUCLEOTIDE SEQUENCE</scope>
    <source>
        <strain evidence="1">GVMAG-M-3300001351-8</strain>
    </source>
</reference>
<accession>A0A6C0EJ23</accession>
<proteinExistence type="predicted"/>
<dbReference type="EMBL" id="MN738867">
    <property type="protein sequence ID" value="QHT29027.1"/>
    <property type="molecule type" value="Genomic_DNA"/>
</dbReference>
<organism evidence="1">
    <name type="scientific">viral metagenome</name>
    <dbReference type="NCBI Taxonomy" id="1070528"/>
    <lineage>
        <taxon>unclassified sequences</taxon>
        <taxon>metagenomes</taxon>
        <taxon>organismal metagenomes</taxon>
    </lineage>
</organism>
<protein>
    <submittedName>
        <fullName evidence="1">Uncharacterized protein</fullName>
    </submittedName>
</protein>
<evidence type="ECO:0000313" key="1">
    <source>
        <dbReference type="EMBL" id="QHT29027.1"/>
    </source>
</evidence>
<sequence>MKVNHDLDAQKAFYYPLEESSISSAPPSHKLNKQLNILNNNHNNIIELAEGKTTNIRQSGGYSIARGRQRHVIKRTQGIQSGGYSSTQQSVGKTTNGGLNIGDKCVGGHCAIHIEPTSINLIHNNLLSANPPPNANKHYPVQRQGNYQMPGISNYLGTKLNPGPFNLLGSGKPGNSTYNYIINPLTNRKVKITTALGKKIINNYIGMME</sequence>